<dbReference type="Proteomes" id="UP001652620">
    <property type="component" value="Chromosome 5"/>
</dbReference>
<accession>A0A8N4QEP0</accession>
<feature type="compositionally biased region" description="Polar residues" evidence="2">
    <location>
        <begin position="679"/>
        <end position="697"/>
    </location>
</feature>
<dbReference type="KEGG" id="bdr:105223434"/>
<feature type="domain" description="C2H2-type" evidence="3">
    <location>
        <begin position="477"/>
        <end position="505"/>
    </location>
</feature>
<feature type="compositionally biased region" description="Low complexity" evidence="2">
    <location>
        <begin position="24"/>
        <end position="65"/>
    </location>
</feature>
<feature type="compositionally biased region" description="Polar residues" evidence="2">
    <location>
        <begin position="625"/>
        <end position="642"/>
    </location>
</feature>
<dbReference type="InterPro" id="IPR036236">
    <property type="entry name" value="Znf_C2H2_sf"/>
</dbReference>
<name>A0A8N4QEP0_BACDO</name>
<feature type="region of interest" description="Disordered" evidence="2">
    <location>
        <begin position="1321"/>
        <end position="1352"/>
    </location>
</feature>
<feature type="compositionally biased region" description="Polar residues" evidence="2">
    <location>
        <begin position="1111"/>
        <end position="1120"/>
    </location>
</feature>
<dbReference type="GeneID" id="105223434"/>
<proteinExistence type="predicted"/>
<sequence length="1537" mass="167136">MAASIYATPPPDLSSEDTALSDVSNASSLNNRSSSNSNSNVTTNNNNNTSCNNTTTNNNNTTNSNPVANTQKRSINEVLASSASQASPSNPHTPKQSRSVSPKTSNSGSVTSAAITLEEPVDSTIRDEGTTEDDADMSTTPLADDGAAAAMAAMTAAANAAAMQLQFLEAINDAAKKRRKQNNPSRVGAQAAAAAAAALSLNEGSNGALINAAAEAIMADKNQFGAGSMTPTTLPIDYDDKLSKMFLPKSIEQLKETFELLQQKQQRFGNISPDTGAAGPEESFSSPQLVKPKTEIVSEMKTRSNELVSDECSPKSHQLGEELTNPYQTFCKTCGENFETEFKLGLHMLQEHQNDETEYENTNRGEDEGQQKAELIPYDMLSSVNVKMERPDYEGSTSPPAVSTAGNQIENHGANLLSNGKEPWLNTMPGMGFPFPPEAAAAAALSAGGYLPLLGMPGFPTVDGMNRPPIRIFNPEAYCDLCNKEFCNKYFLKTHRANKHGIYDPAGSAGGEGGANTTSGNMSAMTQMLQLQMQQQQQQQSMQHLQQKQQMALEEAQKQQINSQQANNGASSQQLTPPAPPPVYCDVCSKRFTNVFAMRRHRAKAHDQQRRSPGESAIPTPPPLQSSVPTSKSDTPTPVAQNESKHDLSKISSPTDSEAKQFQMPDGFRQDFTLEQEEVSFTPQPRKLSPQSQQQAREANFSHDKLRRLGVVNPEAFCEICCKEYCNKYFLRTHKWKRHGIFVPPDDLKDEQLQLAQKMAWPFMGLPGMPLNLMMANDKALMAQRMFAAATSSVSTASHIGADDGPQHVAKRIKLEQDDEEVSKANDENQENKCLSGRQSAEQTQQQTGSHSVASTPEPQKILAESYNSGANMPTSPETAVGLQNLQKLQSMIQQLNDLNGKRTMGCHICGRDMENQYALQVHMMTDHAGLLEGSGTLPLNFQQHLFQQQQQMQAQQQQQVLKHSPSGSPGVIPSLSEMRCNQCDRDFANIQEFKQHIAEVHLLPGSPLRDGFATPERPINPNAASMGSRPPYTITPTSSYCEICNKELCNKYFMKTHMQRMHGIEIENGAQIGGVVCNICNKELCSKYFLRVHKQNTHGIVDESAPLPQPRQNGLSFDSQPQQQQQLSSAETDLNRGLNLSPFGSGNSGDSKSDYSNYTEVCVICTRRFRSAKWLRAHLQSDHGTAGIDKLRELEQQYGPLSKSSSPTLKIPNGSANTGSNANNMNTATGTLSNPANLAQALQNLNAQHLLGNMPKNILPGMFGAATEQSHSTPRLQEYQCSICPFTTPYYAFLFIHERSHTLLGGAGDLNATASAQLIPGSGIKDETNNSSETKSKSDSTNTAVTDKPTLLSIAQTNSMTMMECGRIEPTNLSTRSSTPSGSASKSKSTKENQAQRNSKQIEAKEARKEVVTTKSFAHIKLEKTRTIATSPISPATTNSFAQVALNDLAEKCGKVASYAVPKDVTGDGLEDGEPQMQAFVLEIQREREMDTETEAASAAGSAEESSNRFVPAIVYLPVRKRISGPVTVSFNLTPA</sequence>
<feature type="compositionally biased region" description="Low complexity" evidence="2">
    <location>
        <begin position="1375"/>
        <end position="1388"/>
    </location>
</feature>
<evidence type="ECO:0000313" key="5">
    <source>
        <dbReference type="RefSeq" id="XP_029405007.2"/>
    </source>
</evidence>
<reference evidence="5 6" key="1">
    <citation type="submission" date="2025-05" db="UniProtKB">
        <authorList>
            <consortium name="RefSeq"/>
        </authorList>
    </citation>
    <scope>IDENTIFICATION</scope>
    <source>
        <tissue evidence="5 6">Adult</tissue>
    </source>
</reference>
<keyword evidence="1" id="KW-0479">Metal-binding</keyword>
<feature type="region of interest" description="Disordered" evidence="2">
    <location>
        <begin position="1"/>
        <end position="142"/>
    </location>
</feature>
<feature type="compositionally biased region" description="Low complexity" evidence="2">
    <location>
        <begin position="529"/>
        <end position="574"/>
    </location>
</feature>
<dbReference type="SUPFAM" id="SSF57667">
    <property type="entry name" value="beta-beta-alpha zinc fingers"/>
    <property type="match status" value="1"/>
</dbReference>
<feature type="region of interest" description="Disordered" evidence="2">
    <location>
        <begin position="679"/>
        <end position="701"/>
    </location>
</feature>
<dbReference type="PROSITE" id="PS50157">
    <property type="entry name" value="ZINC_FINGER_C2H2_2"/>
    <property type="match status" value="4"/>
</dbReference>
<dbReference type="PROSITE" id="PS00028">
    <property type="entry name" value="ZINC_FINGER_C2H2_1"/>
    <property type="match status" value="8"/>
</dbReference>
<dbReference type="PANTHER" id="PTHR21190">
    <property type="entry name" value="GH10077P"/>
    <property type="match status" value="1"/>
</dbReference>
<feature type="compositionally biased region" description="Polar residues" evidence="2">
    <location>
        <begin position="90"/>
        <end position="114"/>
    </location>
</feature>
<feature type="domain" description="C2H2-type" evidence="3">
    <location>
        <begin position="979"/>
        <end position="1002"/>
    </location>
</feature>
<dbReference type="InterPro" id="IPR013087">
    <property type="entry name" value="Znf_C2H2_type"/>
</dbReference>
<feature type="region of interest" description="Disordered" evidence="2">
    <location>
        <begin position="1102"/>
        <end position="1155"/>
    </location>
</feature>
<feature type="region of interest" description="Disordered" evidence="2">
    <location>
        <begin position="601"/>
        <end position="663"/>
    </location>
</feature>
<feature type="compositionally biased region" description="Polar residues" evidence="2">
    <location>
        <begin position="837"/>
        <end position="858"/>
    </location>
</feature>
<feature type="compositionally biased region" description="Basic and acidic residues" evidence="2">
    <location>
        <begin position="1325"/>
        <end position="1339"/>
    </location>
</feature>
<protein>
    <submittedName>
        <fullName evidence="5 6">Uncharacterized protein LOC105223434</fullName>
    </submittedName>
</protein>
<feature type="domain" description="C2H2-type" evidence="3">
    <location>
        <begin position="583"/>
        <end position="611"/>
    </location>
</feature>
<dbReference type="PANTHER" id="PTHR21190:SF1">
    <property type="entry name" value="GH10077P"/>
    <property type="match status" value="1"/>
</dbReference>
<evidence type="ECO:0000313" key="6">
    <source>
        <dbReference type="RefSeq" id="XP_029405008.2"/>
    </source>
</evidence>
<evidence type="ECO:0000313" key="4">
    <source>
        <dbReference type="Proteomes" id="UP001652620"/>
    </source>
</evidence>
<dbReference type="RefSeq" id="XP_029405008.2">
    <property type="nucleotide sequence ID" value="XM_029549148.2"/>
</dbReference>
<evidence type="ECO:0000256" key="1">
    <source>
        <dbReference type="PROSITE-ProRule" id="PRU00042"/>
    </source>
</evidence>
<dbReference type="OrthoDB" id="10020956at2759"/>
<keyword evidence="1" id="KW-0863">Zinc-finger</keyword>
<evidence type="ECO:0000256" key="2">
    <source>
        <dbReference type="SAM" id="MobiDB-lite"/>
    </source>
</evidence>
<dbReference type="GO" id="GO:0008270">
    <property type="term" value="F:zinc ion binding"/>
    <property type="evidence" value="ECO:0007669"/>
    <property type="project" value="UniProtKB-KW"/>
</dbReference>
<feature type="domain" description="C2H2-type" evidence="3">
    <location>
        <begin position="329"/>
        <end position="357"/>
    </location>
</feature>
<feature type="compositionally biased region" description="Basic and acidic residues" evidence="2">
    <location>
        <begin position="822"/>
        <end position="831"/>
    </location>
</feature>
<feature type="region of interest" description="Disordered" evidence="2">
    <location>
        <begin position="529"/>
        <end position="579"/>
    </location>
</feature>
<feature type="compositionally biased region" description="Polar residues" evidence="2">
    <location>
        <begin position="1143"/>
        <end position="1155"/>
    </location>
</feature>
<keyword evidence="4" id="KW-1185">Reference proteome</keyword>
<organism evidence="4 5">
    <name type="scientific">Bactrocera dorsalis</name>
    <name type="common">Oriental fruit fly</name>
    <name type="synonym">Dacus dorsalis</name>
    <dbReference type="NCBI Taxonomy" id="27457"/>
    <lineage>
        <taxon>Eukaryota</taxon>
        <taxon>Metazoa</taxon>
        <taxon>Ecdysozoa</taxon>
        <taxon>Arthropoda</taxon>
        <taxon>Hexapoda</taxon>
        <taxon>Insecta</taxon>
        <taxon>Pterygota</taxon>
        <taxon>Neoptera</taxon>
        <taxon>Endopterygota</taxon>
        <taxon>Diptera</taxon>
        <taxon>Brachycera</taxon>
        <taxon>Muscomorpha</taxon>
        <taxon>Tephritoidea</taxon>
        <taxon>Tephritidae</taxon>
        <taxon>Bactrocera</taxon>
        <taxon>Bactrocera</taxon>
    </lineage>
</organism>
<feature type="region of interest" description="Disordered" evidence="2">
    <location>
        <begin position="818"/>
        <end position="858"/>
    </location>
</feature>
<evidence type="ECO:0000259" key="3">
    <source>
        <dbReference type="PROSITE" id="PS50157"/>
    </source>
</evidence>
<feature type="region of interest" description="Disordered" evidence="2">
    <location>
        <begin position="1370"/>
        <end position="1408"/>
    </location>
</feature>
<feature type="compositionally biased region" description="Low complexity" evidence="2">
    <location>
        <begin position="80"/>
        <end position="89"/>
    </location>
</feature>
<dbReference type="SMART" id="SM00355">
    <property type="entry name" value="ZnF_C2H2"/>
    <property type="match status" value="10"/>
</dbReference>
<gene>
    <name evidence="5 6" type="primary">LOC105223434</name>
</gene>
<dbReference type="Gene3D" id="3.30.160.60">
    <property type="entry name" value="Classic Zinc Finger"/>
    <property type="match status" value="2"/>
</dbReference>
<dbReference type="RefSeq" id="XP_029405007.2">
    <property type="nucleotide sequence ID" value="XM_029549147.2"/>
</dbReference>
<keyword evidence="1" id="KW-0862">Zinc</keyword>